<evidence type="ECO:0000256" key="1">
    <source>
        <dbReference type="SAM" id="MobiDB-lite"/>
    </source>
</evidence>
<reference evidence="2" key="1">
    <citation type="journal article" date="2020" name="Stud. Mycol.">
        <title>101 Dothideomycetes genomes: a test case for predicting lifestyles and emergence of pathogens.</title>
        <authorList>
            <person name="Haridas S."/>
            <person name="Albert R."/>
            <person name="Binder M."/>
            <person name="Bloem J."/>
            <person name="Labutti K."/>
            <person name="Salamov A."/>
            <person name="Andreopoulos B."/>
            <person name="Baker S."/>
            <person name="Barry K."/>
            <person name="Bills G."/>
            <person name="Bluhm B."/>
            <person name="Cannon C."/>
            <person name="Castanera R."/>
            <person name="Culley D."/>
            <person name="Daum C."/>
            <person name="Ezra D."/>
            <person name="Gonzalez J."/>
            <person name="Henrissat B."/>
            <person name="Kuo A."/>
            <person name="Liang C."/>
            <person name="Lipzen A."/>
            <person name="Lutzoni F."/>
            <person name="Magnuson J."/>
            <person name="Mondo S."/>
            <person name="Nolan M."/>
            <person name="Ohm R."/>
            <person name="Pangilinan J."/>
            <person name="Park H.-J."/>
            <person name="Ramirez L."/>
            <person name="Alfaro M."/>
            <person name="Sun H."/>
            <person name="Tritt A."/>
            <person name="Yoshinaga Y."/>
            <person name="Zwiers L.-H."/>
            <person name="Turgeon B."/>
            <person name="Goodwin S."/>
            <person name="Spatafora J."/>
            <person name="Crous P."/>
            <person name="Grigoriev I."/>
        </authorList>
    </citation>
    <scope>NUCLEOTIDE SEQUENCE</scope>
    <source>
        <strain evidence="2">CBS 110217</strain>
    </source>
</reference>
<keyword evidence="3" id="KW-1185">Reference proteome</keyword>
<protein>
    <submittedName>
        <fullName evidence="2">Uncharacterized protein</fullName>
    </submittedName>
</protein>
<dbReference type="OrthoDB" id="3784214at2759"/>
<accession>A0A9P4GYS0</accession>
<dbReference type="EMBL" id="ML978295">
    <property type="protein sequence ID" value="KAF2024445.1"/>
    <property type="molecule type" value="Genomic_DNA"/>
</dbReference>
<dbReference type="AlphaFoldDB" id="A0A9P4GYS0"/>
<proteinExistence type="predicted"/>
<organism evidence="2 3">
    <name type="scientific">Setomelanomma holmii</name>
    <dbReference type="NCBI Taxonomy" id="210430"/>
    <lineage>
        <taxon>Eukaryota</taxon>
        <taxon>Fungi</taxon>
        <taxon>Dikarya</taxon>
        <taxon>Ascomycota</taxon>
        <taxon>Pezizomycotina</taxon>
        <taxon>Dothideomycetes</taxon>
        <taxon>Pleosporomycetidae</taxon>
        <taxon>Pleosporales</taxon>
        <taxon>Pleosporineae</taxon>
        <taxon>Phaeosphaeriaceae</taxon>
        <taxon>Setomelanomma</taxon>
    </lineage>
</organism>
<comment type="caution">
    <text evidence="2">The sequence shown here is derived from an EMBL/GenBank/DDBJ whole genome shotgun (WGS) entry which is preliminary data.</text>
</comment>
<gene>
    <name evidence="2" type="ORF">EK21DRAFT_117763</name>
</gene>
<dbReference type="Proteomes" id="UP000799777">
    <property type="component" value="Unassembled WGS sequence"/>
</dbReference>
<sequence length="339" mass="38554">MTPKRTSAAALPSRPKKPQPALKPTPAVTKAPQTPPNTRYNLGHYPWDDYQDDITVNSVEIAPSLGRKKLVGVEHYKDALSQAGSYKHITYDFEEYGNNGKALEDGSGGEEDEECEMLDGSGYEGKVEGIDYTLPPTPLSRDDYNKSIYLAQTRNPTVFLAIIRIAQRNLPFVDFTSAINHLPNLPLNVALPRLQPGVFVEDNTIEVQDSMEAKADDVNIAFLPHFYTDNRHALGYFTLGPDPNPDFPMRKWTKTCLFTPCTMRDLARFDMVEWVARRVVNRESDMGIGDMDAIGSRQGRWLEKNVVEDWKEWLSCWKVVWNVWEWRVGLCRGREEVRA</sequence>
<name>A0A9P4GYS0_9PLEO</name>
<evidence type="ECO:0000313" key="2">
    <source>
        <dbReference type="EMBL" id="KAF2024445.1"/>
    </source>
</evidence>
<feature type="region of interest" description="Disordered" evidence="1">
    <location>
        <begin position="1"/>
        <end position="44"/>
    </location>
</feature>
<evidence type="ECO:0000313" key="3">
    <source>
        <dbReference type="Proteomes" id="UP000799777"/>
    </source>
</evidence>